<evidence type="ECO:0000313" key="2">
    <source>
        <dbReference type="Proteomes" id="UP000030671"/>
    </source>
</evidence>
<dbReference type="Pfam" id="PF03318">
    <property type="entry name" value="ETX_MTX2"/>
    <property type="match status" value="1"/>
</dbReference>
<dbReference type="AlphaFoldDB" id="W4JS10"/>
<organism evidence="1 2">
    <name type="scientific">Heterobasidion irregulare (strain TC 32-1)</name>
    <dbReference type="NCBI Taxonomy" id="747525"/>
    <lineage>
        <taxon>Eukaryota</taxon>
        <taxon>Fungi</taxon>
        <taxon>Dikarya</taxon>
        <taxon>Basidiomycota</taxon>
        <taxon>Agaricomycotina</taxon>
        <taxon>Agaricomycetes</taxon>
        <taxon>Russulales</taxon>
        <taxon>Bondarzewiaceae</taxon>
        <taxon>Heterobasidion</taxon>
        <taxon>Heterobasidion annosum species complex</taxon>
    </lineage>
</organism>
<dbReference type="RefSeq" id="XP_009551194.1">
    <property type="nucleotide sequence ID" value="XM_009552899.1"/>
</dbReference>
<dbReference type="OrthoDB" id="3031013at2759"/>
<dbReference type="Gene3D" id="2.170.15.10">
    <property type="entry name" value="Proaerolysin, chain A, domain 3"/>
    <property type="match status" value="1"/>
</dbReference>
<dbReference type="InterPro" id="IPR004991">
    <property type="entry name" value="Aerolysin-like"/>
</dbReference>
<proteinExistence type="predicted"/>
<protein>
    <submittedName>
        <fullName evidence="1">Putative pore-forming cytolysin</fullName>
    </submittedName>
</protein>
<dbReference type="EMBL" id="KI925464">
    <property type="protein sequence ID" value="ETW76318.1"/>
    <property type="molecule type" value="Genomic_DNA"/>
</dbReference>
<evidence type="ECO:0000313" key="1">
    <source>
        <dbReference type="EMBL" id="ETW76318.1"/>
    </source>
</evidence>
<dbReference type="InParanoid" id="W4JS10"/>
<dbReference type="HOGENOM" id="CLU_079135_0_0_1"/>
<dbReference type="Proteomes" id="UP000030671">
    <property type="component" value="Unassembled WGS sequence"/>
</dbReference>
<dbReference type="KEGG" id="hir:HETIRDRAFT_65755"/>
<sequence length="262" mass="29562">MSTKTTFEDLAKLGWYKQQIFGRANAKRGGTMGSADHLHLNDSFADKWSWHCYNTTFGDLHKIGERPQTAKDDTVVWSYDNSNSDLPFPHTHRETYEETTTVTATISKSAEVKISQSFTIEAIASSSLDITIKADSTNTTTKEEKRSHEESWNITIPPGYKLELIRTRTDFSSTAEYEIDVGINGLIGTQGELYNEHYFWAYDINRLLGSPRGSLRIRGTSRKTSYTFTQKTESPKGEIHLYTLGIQEDGDQPRALILAASE</sequence>
<name>W4JS10_HETIT</name>
<dbReference type="CDD" id="cd20228">
    <property type="entry name" value="PFM_TDP-like"/>
    <property type="match status" value="1"/>
</dbReference>
<dbReference type="SMR" id="W4JS10"/>
<dbReference type="eggNOG" id="ENOG502R10B">
    <property type="taxonomic scope" value="Eukaryota"/>
</dbReference>
<dbReference type="GeneID" id="20678752"/>
<gene>
    <name evidence="1" type="ORF">HETIRDRAFT_65755</name>
</gene>
<dbReference type="SUPFAM" id="SSF56973">
    <property type="entry name" value="Aerolisin/ETX pore-forming domain"/>
    <property type="match status" value="1"/>
</dbReference>
<reference evidence="1 2" key="1">
    <citation type="journal article" date="2012" name="New Phytol.">
        <title>Insight into trade-off between wood decay and parasitism from the genome of a fungal forest pathogen.</title>
        <authorList>
            <person name="Olson A."/>
            <person name="Aerts A."/>
            <person name="Asiegbu F."/>
            <person name="Belbahri L."/>
            <person name="Bouzid O."/>
            <person name="Broberg A."/>
            <person name="Canback B."/>
            <person name="Coutinho P.M."/>
            <person name="Cullen D."/>
            <person name="Dalman K."/>
            <person name="Deflorio G."/>
            <person name="van Diepen L.T."/>
            <person name="Dunand C."/>
            <person name="Duplessis S."/>
            <person name="Durling M."/>
            <person name="Gonthier P."/>
            <person name="Grimwood J."/>
            <person name="Fossdal C.G."/>
            <person name="Hansson D."/>
            <person name="Henrissat B."/>
            <person name="Hietala A."/>
            <person name="Himmelstrand K."/>
            <person name="Hoffmeister D."/>
            <person name="Hogberg N."/>
            <person name="James T.Y."/>
            <person name="Karlsson M."/>
            <person name="Kohler A."/>
            <person name="Kues U."/>
            <person name="Lee Y.H."/>
            <person name="Lin Y.C."/>
            <person name="Lind M."/>
            <person name="Lindquist E."/>
            <person name="Lombard V."/>
            <person name="Lucas S."/>
            <person name="Lunden K."/>
            <person name="Morin E."/>
            <person name="Murat C."/>
            <person name="Park J."/>
            <person name="Raffaello T."/>
            <person name="Rouze P."/>
            <person name="Salamov A."/>
            <person name="Schmutz J."/>
            <person name="Solheim H."/>
            <person name="Stahlberg J."/>
            <person name="Velez H."/>
            <person name="de Vries R.P."/>
            <person name="Wiebenga A."/>
            <person name="Woodward S."/>
            <person name="Yakovlev I."/>
            <person name="Garbelotto M."/>
            <person name="Martin F."/>
            <person name="Grigoriev I.V."/>
            <person name="Stenlid J."/>
        </authorList>
    </citation>
    <scope>NUCLEOTIDE SEQUENCE [LARGE SCALE GENOMIC DNA]</scope>
    <source>
        <strain evidence="1 2">TC 32-1</strain>
    </source>
</reference>
<accession>W4JS10</accession>
<keyword evidence="2" id="KW-1185">Reference proteome</keyword>